<dbReference type="Gene3D" id="3.40.50.410">
    <property type="entry name" value="von Willebrand factor, type A domain"/>
    <property type="match status" value="2"/>
</dbReference>
<keyword evidence="1" id="KW-0812">Transmembrane</keyword>
<dbReference type="EMBL" id="ARYM01000002">
    <property type="protein sequence ID" value="KDA00129.1"/>
    <property type="molecule type" value="Genomic_DNA"/>
</dbReference>
<reference evidence="3 4" key="1">
    <citation type="journal article" date="2014" name="Antonie Van Leeuwenhoek">
        <title>Hyphomonas beringensis sp. nov. and Hyphomonas chukchiensis sp. nov., isolated from surface seawater of the Bering Sea and Chukchi Sea.</title>
        <authorList>
            <person name="Li C."/>
            <person name="Lai Q."/>
            <person name="Li G."/>
            <person name="Dong C."/>
            <person name="Wang J."/>
            <person name="Liao Y."/>
            <person name="Shao Z."/>
        </authorList>
    </citation>
    <scope>NUCLEOTIDE SEQUENCE [LARGE SCALE GENOMIC DNA]</scope>
    <source>
        <strain evidence="3 4">PS728</strain>
    </source>
</reference>
<evidence type="ECO:0000313" key="4">
    <source>
        <dbReference type="Proteomes" id="UP000027100"/>
    </source>
</evidence>
<evidence type="ECO:0000259" key="2">
    <source>
        <dbReference type="PROSITE" id="PS50234"/>
    </source>
</evidence>
<sequence>MNTGRLNFAENEKGNVAMIAALTIIPIVAIAGFAIDFQVTTTQKARVQQAVDSAVLAATKSMQDGKDQAYTLKEANDYFTGILNQPNNSGLTCSKIQLTYIEDTEELEGFATCEQRTTLSNVVGIKKLDFTVSSAATYGIGKLEIAFVFDVSGSMSSSSRMTNLKVAAKEAVNTLLPVDGYPGDPEDVRLAMVSYDTMVNAGPYFKAVTNKDPVRTEIYKGPIYEKTTCKKQNKSGTCTEWNYGIKEHNATRTFNISSTCVWEREGTERYTDRGPAAGRWLGSVSAKFDPYTETWSTDNGTSLWCNYDLPVPLTYNRDDLLNFINKMTPRGNTAGHIGTAWGWYLVSPEFNNVWPAGSKALPYDEPDATKVVIMMSDGEYNQIRPGSGNPNSATQARAICDEMKKKEIVIYTVAFSAPTAGQQVLAYCASNPAFAFKPSNGQELTEAYKAIARSISDLRISR</sequence>
<dbReference type="InterPro" id="IPR002035">
    <property type="entry name" value="VWF_A"/>
</dbReference>
<dbReference type="STRING" id="1280954.HPO_01907"/>
<keyword evidence="1" id="KW-0472">Membrane</keyword>
<keyword evidence="1" id="KW-1133">Transmembrane helix</keyword>
<feature type="domain" description="VWFA" evidence="2">
    <location>
        <begin position="144"/>
        <end position="451"/>
    </location>
</feature>
<evidence type="ECO:0000313" key="3">
    <source>
        <dbReference type="EMBL" id="KDA00129.1"/>
    </source>
</evidence>
<dbReference type="RefSeq" id="WP_035593845.1">
    <property type="nucleotide sequence ID" value="NZ_ARYM01000002.1"/>
</dbReference>
<dbReference type="Pfam" id="PF13400">
    <property type="entry name" value="Tad"/>
    <property type="match status" value="1"/>
</dbReference>
<dbReference type="InterPro" id="IPR028087">
    <property type="entry name" value="Tad_N"/>
</dbReference>
<dbReference type="SUPFAM" id="SSF53300">
    <property type="entry name" value="vWA-like"/>
    <property type="match status" value="1"/>
</dbReference>
<feature type="transmembrane region" description="Helical" evidence="1">
    <location>
        <begin position="16"/>
        <end position="37"/>
    </location>
</feature>
<organism evidence="3 4">
    <name type="scientific">Hyphomonas polymorpha PS728</name>
    <dbReference type="NCBI Taxonomy" id="1280954"/>
    <lineage>
        <taxon>Bacteria</taxon>
        <taxon>Pseudomonadati</taxon>
        <taxon>Pseudomonadota</taxon>
        <taxon>Alphaproteobacteria</taxon>
        <taxon>Hyphomonadales</taxon>
        <taxon>Hyphomonadaceae</taxon>
        <taxon>Hyphomonas</taxon>
    </lineage>
</organism>
<accession>A0A062VKF8</accession>
<dbReference type="PATRIC" id="fig|1280954.3.peg.391"/>
<dbReference type="PROSITE" id="PS50234">
    <property type="entry name" value="VWFA"/>
    <property type="match status" value="1"/>
</dbReference>
<dbReference type="InterPro" id="IPR036465">
    <property type="entry name" value="vWFA_dom_sf"/>
</dbReference>
<evidence type="ECO:0000256" key="1">
    <source>
        <dbReference type="SAM" id="Phobius"/>
    </source>
</evidence>
<comment type="caution">
    <text evidence="3">The sequence shown here is derived from an EMBL/GenBank/DDBJ whole genome shotgun (WGS) entry which is preliminary data.</text>
</comment>
<name>A0A062VKF8_9PROT</name>
<dbReference type="eggNOG" id="COG4961">
    <property type="taxonomic scope" value="Bacteria"/>
</dbReference>
<protein>
    <recommendedName>
        <fullName evidence="2">VWFA domain-containing protein</fullName>
    </recommendedName>
</protein>
<gene>
    <name evidence="3" type="ORF">HPO_01907</name>
</gene>
<dbReference type="eggNOG" id="COG2304">
    <property type="taxonomic scope" value="Bacteria"/>
</dbReference>
<dbReference type="AlphaFoldDB" id="A0A062VKF8"/>
<dbReference type="OrthoDB" id="7522752at2"/>
<dbReference type="Proteomes" id="UP000027100">
    <property type="component" value="Unassembled WGS sequence"/>
</dbReference>
<proteinExistence type="predicted"/>
<keyword evidence="4" id="KW-1185">Reference proteome</keyword>